<sequence>MISSGDGRRFGYTKDMRYIRSVAISISGQEFLNAHMYMISISQRSQLVTYGLGLLQLASNDLSNQHVHDPILSSFQLATRSRPARDTITSSSRSRSASNPSATQHQRSARDPHLIGGPFNTSEVKVTRNPNE</sequence>
<feature type="compositionally biased region" description="Low complexity" evidence="1">
    <location>
        <begin position="86"/>
        <end position="103"/>
    </location>
</feature>
<protein>
    <submittedName>
        <fullName evidence="2">Uncharacterized protein</fullName>
    </submittedName>
</protein>
<gene>
    <name evidence="2" type="ORF">F2Q69_00054855</name>
</gene>
<feature type="compositionally biased region" description="Polar residues" evidence="1">
    <location>
        <begin position="119"/>
        <end position="132"/>
    </location>
</feature>
<proteinExistence type="predicted"/>
<evidence type="ECO:0000256" key="1">
    <source>
        <dbReference type="SAM" id="MobiDB-lite"/>
    </source>
</evidence>
<organism evidence="2 3">
    <name type="scientific">Brassica cretica</name>
    <name type="common">Mustard</name>
    <dbReference type="NCBI Taxonomy" id="69181"/>
    <lineage>
        <taxon>Eukaryota</taxon>
        <taxon>Viridiplantae</taxon>
        <taxon>Streptophyta</taxon>
        <taxon>Embryophyta</taxon>
        <taxon>Tracheophyta</taxon>
        <taxon>Spermatophyta</taxon>
        <taxon>Magnoliopsida</taxon>
        <taxon>eudicotyledons</taxon>
        <taxon>Gunneridae</taxon>
        <taxon>Pentapetalae</taxon>
        <taxon>rosids</taxon>
        <taxon>malvids</taxon>
        <taxon>Brassicales</taxon>
        <taxon>Brassicaceae</taxon>
        <taxon>Brassiceae</taxon>
        <taxon>Brassica</taxon>
    </lineage>
</organism>
<evidence type="ECO:0000313" key="2">
    <source>
        <dbReference type="EMBL" id="KAF3488474.1"/>
    </source>
</evidence>
<dbReference type="Proteomes" id="UP000712600">
    <property type="component" value="Unassembled WGS sequence"/>
</dbReference>
<dbReference type="EMBL" id="QGKX02002183">
    <property type="protein sequence ID" value="KAF3488474.1"/>
    <property type="molecule type" value="Genomic_DNA"/>
</dbReference>
<reference evidence="2" key="1">
    <citation type="submission" date="2019-12" db="EMBL/GenBank/DDBJ databases">
        <title>Genome sequencing and annotation of Brassica cretica.</title>
        <authorList>
            <person name="Studholme D.J."/>
            <person name="Sarris P."/>
        </authorList>
    </citation>
    <scope>NUCLEOTIDE SEQUENCE</scope>
    <source>
        <strain evidence="2">PFS-109/04</strain>
        <tissue evidence="2">Leaf</tissue>
    </source>
</reference>
<name>A0A8S9N751_BRACR</name>
<comment type="caution">
    <text evidence="2">The sequence shown here is derived from an EMBL/GenBank/DDBJ whole genome shotgun (WGS) entry which is preliminary data.</text>
</comment>
<evidence type="ECO:0000313" key="3">
    <source>
        <dbReference type="Proteomes" id="UP000712600"/>
    </source>
</evidence>
<dbReference type="AlphaFoldDB" id="A0A8S9N751"/>
<feature type="region of interest" description="Disordered" evidence="1">
    <location>
        <begin position="78"/>
        <end position="132"/>
    </location>
</feature>
<accession>A0A8S9N751</accession>